<feature type="region of interest" description="Disordered" evidence="3">
    <location>
        <begin position="91"/>
        <end position="142"/>
    </location>
</feature>
<evidence type="ECO:0000256" key="2">
    <source>
        <dbReference type="ARBA" id="ARBA00023242"/>
    </source>
</evidence>
<evidence type="ECO:0000313" key="5">
    <source>
        <dbReference type="Proteomes" id="UP000801492"/>
    </source>
</evidence>
<feature type="compositionally biased region" description="Polar residues" evidence="3">
    <location>
        <begin position="177"/>
        <end position="189"/>
    </location>
</feature>
<dbReference type="Proteomes" id="UP000801492">
    <property type="component" value="Unassembled WGS sequence"/>
</dbReference>
<dbReference type="PANTHER" id="PTHR24341:SF6">
    <property type="entry name" value="HOMEOBOX PROTEIN INVECTED"/>
    <property type="match status" value="1"/>
</dbReference>
<reference evidence="4" key="1">
    <citation type="submission" date="2019-08" db="EMBL/GenBank/DDBJ databases">
        <title>The genome of the North American firefly Photinus pyralis.</title>
        <authorList>
            <consortium name="Photinus pyralis genome working group"/>
            <person name="Fallon T.R."/>
            <person name="Sander Lower S.E."/>
            <person name="Weng J.-K."/>
        </authorList>
    </citation>
    <scope>NUCLEOTIDE SEQUENCE</scope>
    <source>
        <strain evidence="4">TRF0915ILg1</strain>
        <tissue evidence="4">Whole body</tissue>
    </source>
</reference>
<feature type="compositionally biased region" description="Polar residues" evidence="3">
    <location>
        <begin position="197"/>
        <end position="209"/>
    </location>
</feature>
<dbReference type="InterPro" id="IPR050720">
    <property type="entry name" value="Engrailed_Homeobox_TFs"/>
</dbReference>
<dbReference type="GO" id="GO:0000978">
    <property type="term" value="F:RNA polymerase II cis-regulatory region sequence-specific DNA binding"/>
    <property type="evidence" value="ECO:0007669"/>
    <property type="project" value="TreeGrafter"/>
</dbReference>
<name>A0A8K0DCV4_IGNLU</name>
<evidence type="ECO:0000256" key="3">
    <source>
        <dbReference type="SAM" id="MobiDB-lite"/>
    </source>
</evidence>
<dbReference type="PANTHER" id="PTHR24341">
    <property type="entry name" value="HOMEOBOX PROTEIN ENGRAILED"/>
    <property type="match status" value="1"/>
</dbReference>
<dbReference type="GO" id="GO:0000981">
    <property type="term" value="F:DNA-binding transcription factor activity, RNA polymerase II-specific"/>
    <property type="evidence" value="ECO:0007669"/>
    <property type="project" value="TreeGrafter"/>
</dbReference>
<dbReference type="GO" id="GO:0030182">
    <property type="term" value="P:neuron differentiation"/>
    <property type="evidence" value="ECO:0007669"/>
    <property type="project" value="TreeGrafter"/>
</dbReference>
<proteinExistence type="predicted"/>
<accession>A0A8K0DCV4</accession>
<evidence type="ECO:0000313" key="4">
    <source>
        <dbReference type="EMBL" id="KAF2903905.1"/>
    </source>
</evidence>
<feature type="compositionally biased region" description="Low complexity" evidence="3">
    <location>
        <begin position="26"/>
        <end position="37"/>
    </location>
</feature>
<feature type="compositionally biased region" description="Low complexity" evidence="3">
    <location>
        <begin position="101"/>
        <end position="114"/>
    </location>
</feature>
<dbReference type="EMBL" id="VTPC01000907">
    <property type="protein sequence ID" value="KAF2903905.1"/>
    <property type="molecule type" value="Genomic_DNA"/>
</dbReference>
<keyword evidence="5" id="KW-1185">Reference proteome</keyword>
<feature type="compositionally biased region" description="Polar residues" evidence="3">
    <location>
        <begin position="115"/>
        <end position="124"/>
    </location>
</feature>
<comment type="caution">
    <text evidence="4">The sequence shown here is derived from an EMBL/GenBank/DDBJ whole genome shotgun (WGS) entry which is preliminary data.</text>
</comment>
<evidence type="ECO:0000256" key="1">
    <source>
        <dbReference type="ARBA" id="ARBA00004123"/>
    </source>
</evidence>
<gene>
    <name evidence="4" type="ORF">ILUMI_02266</name>
</gene>
<dbReference type="AlphaFoldDB" id="A0A8K0DCV4"/>
<feature type="compositionally biased region" description="Polar residues" evidence="3">
    <location>
        <begin position="132"/>
        <end position="142"/>
    </location>
</feature>
<dbReference type="OrthoDB" id="6159439at2759"/>
<sequence length="310" mass="33926">MATLTTNLISQAHHFSRQNLENAEGSVSMDSNDVSNNFDRESSNLDDNSCCSNDTILSVGNENPVQNDNLSFKNIESHLNAISQITNSTLDSERSLKECQSPSSPLSHRLSPASTKSIPDSPTPSYMYRSSDCLSEKSNPTSPAEANFISPIFRPNLCSPISPSSQRLSLSGPDSPESLNQSPKPSETQHFFFRPNGSKTSTTNNNEANNGALKFSIDNILKADFGRRITDPINIKKAKPRKIVVPGAEKPFDEGNKNSDPVDLCKTEVSNKPSNTTAENSVSGNNNQPMLWPAWVYCTRYSDRPSSGNY</sequence>
<feature type="region of interest" description="Disordered" evidence="3">
    <location>
        <begin position="22"/>
        <end position="46"/>
    </location>
</feature>
<comment type="subcellular location">
    <subcellularLocation>
        <location evidence="1">Nucleus</location>
    </subcellularLocation>
</comment>
<feature type="region of interest" description="Disordered" evidence="3">
    <location>
        <begin position="163"/>
        <end position="210"/>
    </location>
</feature>
<keyword evidence="2" id="KW-0539">Nucleus</keyword>
<dbReference type="GO" id="GO:0005634">
    <property type="term" value="C:nucleus"/>
    <property type="evidence" value="ECO:0007669"/>
    <property type="project" value="UniProtKB-SubCell"/>
</dbReference>
<protein>
    <submittedName>
        <fullName evidence="4">Uncharacterized protein</fullName>
    </submittedName>
</protein>
<organism evidence="4 5">
    <name type="scientific">Ignelater luminosus</name>
    <name type="common">Cucubano</name>
    <name type="synonym">Pyrophorus luminosus</name>
    <dbReference type="NCBI Taxonomy" id="2038154"/>
    <lineage>
        <taxon>Eukaryota</taxon>
        <taxon>Metazoa</taxon>
        <taxon>Ecdysozoa</taxon>
        <taxon>Arthropoda</taxon>
        <taxon>Hexapoda</taxon>
        <taxon>Insecta</taxon>
        <taxon>Pterygota</taxon>
        <taxon>Neoptera</taxon>
        <taxon>Endopterygota</taxon>
        <taxon>Coleoptera</taxon>
        <taxon>Polyphaga</taxon>
        <taxon>Elateriformia</taxon>
        <taxon>Elateroidea</taxon>
        <taxon>Elateridae</taxon>
        <taxon>Agrypninae</taxon>
        <taxon>Pyrophorini</taxon>
        <taxon>Ignelater</taxon>
    </lineage>
</organism>